<accession>A0ABW5R2G3</accession>
<evidence type="ECO:0000256" key="1">
    <source>
        <dbReference type="SAM" id="SignalP"/>
    </source>
</evidence>
<evidence type="ECO:0008006" key="4">
    <source>
        <dbReference type="Google" id="ProtNLM"/>
    </source>
</evidence>
<name>A0ABW5R2G3_9BACL</name>
<dbReference type="EMBL" id="JBHUMY010000033">
    <property type="protein sequence ID" value="MFD2662907.1"/>
    <property type="molecule type" value="Genomic_DNA"/>
</dbReference>
<keyword evidence="1" id="KW-0732">Signal</keyword>
<feature type="signal peptide" evidence="1">
    <location>
        <begin position="1"/>
        <end position="22"/>
    </location>
</feature>
<evidence type="ECO:0000313" key="3">
    <source>
        <dbReference type="Proteomes" id="UP001597493"/>
    </source>
</evidence>
<comment type="caution">
    <text evidence="2">The sequence shown here is derived from an EMBL/GenBank/DDBJ whole genome shotgun (WGS) entry which is preliminary data.</text>
</comment>
<gene>
    <name evidence="2" type="ORF">ACFSW5_21865</name>
</gene>
<proteinExistence type="predicted"/>
<sequence>MVISKRIRILTSAVLAAAMLLAYTLETKPVVHAEGEGASAMLDQAEAWAESISKQPGFESWKNASLEASALGPGTHGWLVLVKGGDGTVLGYLVVHALEAAEEGDERRVYRLGEYGLGRPPFDSSARDLALRRLELESLFKAGKLKQREMYVHPLLAAWSFNGKFADASSGESLPVDEAVWTKATAEASLWKSILDEMPSLVAADIKRATSNPSFYPYNTLPWLTGQPLSFPDGSGAASIEARLDDGEPLRYTAERFDRALRQVWSVTGYHRWNGDLVFIALEADETEGSRRYVPLQLLHKLGSFYR</sequence>
<evidence type="ECO:0000313" key="2">
    <source>
        <dbReference type="EMBL" id="MFD2662907.1"/>
    </source>
</evidence>
<dbReference type="Proteomes" id="UP001597493">
    <property type="component" value="Unassembled WGS sequence"/>
</dbReference>
<reference evidence="3" key="1">
    <citation type="journal article" date="2019" name="Int. J. Syst. Evol. Microbiol.">
        <title>The Global Catalogue of Microorganisms (GCM) 10K type strain sequencing project: providing services to taxonomists for standard genome sequencing and annotation.</title>
        <authorList>
            <consortium name="The Broad Institute Genomics Platform"/>
            <consortium name="The Broad Institute Genome Sequencing Center for Infectious Disease"/>
            <person name="Wu L."/>
            <person name="Ma J."/>
        </authorList>
    </citation>
    <scope>NUCLEOTIDE SEQUENCE [LARGE SCALE GENOMIC DNA]</scope>
    <source>
        <strain evidence="3">TISTR 1827</strain>
    </source>
</reference>
<keyword evidence="3" id="KW-1185">Reference proteome</keyword>
<organism evidence="2 3">
    <name type="scientific">Paenibacillus thailandensis</name>
    <dbReference type="NCBI Taxonomy" id="393250"/>
    <lineage>
        <taxon>Bacteria</taxon>
        <taxon>Bacillati</taxon>
        <taxon>Bacillota</taxon>
        <taxon>Bacilli</taxon>
        <taxon>Bacillales</taxon>
        <taxon>Paenibacillaceae</taxon>
        <taxon>Paenibacillus</taxon>
    </lineage>
</organism>
<feature type="chain" id="PRO_5047187889" description="DUF4830 domain-containing protein" evidence="1">
    <location>
        <begin position="23"/>
        <end position="307"/>
    </location>
</feature>
<dbReference type="RefSeq" id="WP_379277957.1">
    <property type="nucleotide sequence ID" value="NZ_JBHUGT010000037.1"/>
</dbReference>
<protein>
    <recommendedName>
        <fullName evidence="4">DUF4830 domain-containing protein</fullName>
    </recommendedName>
</protein>